<organism evidence="1">
    <name type="scientific">Pectinophora gossypiella</name>
    <name type="common">Cotton pink bollworm</name>
    <name type="synonym">Depressaria gossypiella</name>
    <dbReference type="NCBI Taxonomy" id="13191"/>
    <lineage>
        <taxon>Eukaryota</taxon>
        <taxon>Metazoa</taxon>
        <taxon>Ecdysozoa</taxon>
        <taxon>Arthropoda</taxon>
        <taxon>Hexapoda</taxon>
        <taxon>Insecta</taxon>
        <taxon>Pterygota</taxon>
        <taxon>Neoptera</taxon>
        <taxon>Endopterygota</taxon>
        <taxon>Lepidoptera</taxon>
        <taxon>Glossata</taxon>
        <taxon>Ditrysia</taxon>
        <taxon>Gelechioidea</taxon>
        <taxon>Gelechiidae</taxon>
        <taxon>Apatetrinae</taxon>
        <taxon>Pectinophora</taxon>
    </lineage>
</organism>
<gene>
    <name evidence="1" type="ORF">g.17667</name>
</gene>
<feature type="non-terminal residue" evidence="1">
    <location>
        <position position="1"/>
    </location>
</feature>
<dbReference type="EMBL" id="GDQN01003889">
    <property type="protein sequence ID" value="JAT87165.1"/>
    <property type="molecule type" value="Transcribed_RNA"/>
</dbReference>
<accession>A0A1E1WJK3</accession>
<name>A0A1E1WJK3_PECGO</name>
<feature type="non-terminal residue" evidence="1">
    <location>
        <position position="107"/>
    </location>
</feature>
<dbReference type="AlphaFoldDB" id="A0A1E1WJK3"/>
<protein>
    <submittedName>
        <fullName evidence="1">Uncharacterized protein</fullName>
    </submittedName>
</protein>
<reference evidence="1" key="1">
    <citation type="submission" date="2015-09" db="EMBL/GenBank/DDBJ databases">
        <title>De novo assembly of Pectinophora gossypiella (Pink Bollworm) gut transcriptome.</title>
        <authorList>
            <person name="Tassone E.E."/>
        </authorList>
    </citation>
    <scope>NUCLEOTIDE SEQUENCE</scope>
</reference>
<evidence type="ECO:0000313" key="1">
    <source>
        <dbReference type="EMBL" id="JAT87165.1"/>
    </source>
</evidence>
<proteinExistence type="predicted"/>
<dbReference type="OrthoDB" id="7477592at2759"/>
<sequence length="107" mass="12629">AEPTITERKKERLSMAEIVRNGKKWKDSGDKNNEEWKIAQRKRYRNRFISEKGTCTNIEQNFRVADITIPLFINYVHVDTSENDIITYIENKTNVVVNLQKIKSKQT</sequence>